<keyword evidence="2" id="KW-1185">Reference proteome</keyword>
<sequence>MKPVHQNPTRGMPKDSYRAIWVNRVKEWQASGLSQVEYAKRQGLSRKQLSQWVNKVRQNKVPQSNGGCKQSSIQPASIIPVRVQANHSPSAGQMKLVLHSGIILECSYPPQAVWLAELLKSLA</sequence>
<evidence type="ECO:0008006" key="3">
    <source>
        <dbReference type="Google" id="ProtNLM"/>
    </source>
</evidence>
<dbReference type="InterPro" id="IPR001387">
    <property type="entry name" value="Cro/C1-type_HTH"/>
</dbReference>
<proteinExistence type="predicted"/>
<protein>
    <recommendedName>
        <fullName evidence="3">Transposase</fullName>
    </recommendedName>
</protein>
<dbReference type="NCBIfam" id="NF047593">
    <property type="entry name" value="IS66_ISAeme5_TnpA"/>
    <property type="match status" value="1"/>
</dbReference>
<dbReference type="AlphaFoldDB" id="A0A4R6Y473"/>
<name>A0A4R6Y473_9BURK</name>
<dbReference type="EMBL" id="SNZE01000052">
    <property type="protein sequence ID" value="TDR27033.1"/>
    <property type="molecule type" value="Genomic_DNA"/>
</dbReference>
<organism evidence="1 2">
    <name type="scientific">Hydromonas duriensis</name>
    <dbReference type="NCBI Taxonomy" id="1527608"/>
    <lineage>
        <taxon>Bacteria</taxon>
        <taxon>Pseudomonadati</taxon>
        <taxon>Pseudomonadota</taxon>
        <taxon>Betaproteobacteria</taxon>
        <taxon>Burkholderiales</taxon>
        <taxon>Burkholderiaceae</taxon>
        <taxon>Hydromonas</taxon>
    </lineage>
</organism>
<dbReference type="CDD" id="cd00093">
    <property type="entry name" value="HTH_XRE"/>
    <property type="match status" value="1"/>
</dbReference>
<gene>
    <name evidence="1" type="ORF">DFR44_1522</name>
</gene>
<comment type="caution">
    <text evidence="1">The sequence shown here is derived from an EMBL/GenBank/DDBJ whole genome shotgun (WGS) entry which is preliminary data.</text>
</comment>
<reference evidence="1 2" key="1">
    <citation type="submission" date="2019-03" db="EMBL/GenBank/DDBJ databases">
        <title>Genomic Encyclopedia of Type Strains, Phase IV (KMG-IV): sequencing the most valuable type-strain genomes for metagenomic binning, comparative biology and taxonomic classification.</title>
        <authorList>
            <person name="Goeker M."/>
        </authorList>
    </citation>
    <scope>NUCLEOTIDE SEQUENCE [LARGE SCALE GENOMIC DNA]</scope>
    <source>
        <strain evidence="1 2">DSM 102852</strain>
    </source>
</reference>
<accession>A0A4R6Y473</accession>
<evidence type="ECO:0000313" key="1">
    <source>
        <dbReference type="EMBL" id="TDR27033.1"/>
    </source>
</evidence>
<dbReference type="OrthoDB" id="8757968at2"/>
<dbReference type="Proteomes" id="UP000294480">
    <property type="component" value="Unassembled WGS sequence"/>
</dbReference>
<evidence type="ECO:0000313" key="2">
    <source>
        <dbReference type="Proteomes" id="UP000294480"/>
    </source>
</evidence>